<evidence type="ECO:0000256" key="6">
    <source>
        <dbReference type="ARBA" id="ARBA00022679"/>
    </source>
</evidence>
<organism evidence="13 14">
    <name type="scientific">Jeotgalibacillus soli</name>
    <dbReference type="NCBI Taxonomy" id="889306"/>
    <lineage>
        <taxon>Bacteria</taxon>
        <taxon>Bacillati</taxon>
        <taxon>Bacillota</taxon>
        <taxon>Bacilli</taxon>
        <taxon>Bacillales</taxon>
        <taxon>Caryophanaceae</taxon>
        <taxon>Jeotgalibacillus</taxon>
    </lineage>
</organism>
<dbReference type="PANTHER" id="PTHR22749:SF6">
    <property type="entry name" value="RIBOFLAVIN KINASE"/>
    <property type="match status" value="1"/>
</dbReference>
<sequence>METVYLTHNQNQVFLDIEPCVMVLGFFDGVHIGHQCVIHTAKKIAEEKNVELAAITFFPHPKEILNHVEKPFRYITPMSDKEETLAGLGIDKLYVIEFNRELAALPPKSFIEHYVIGLNAVHVVAGFDFTYGNKGEGNMDTIGLDGNGRFQVTKVQKVTCGDQKISSTLIRETLGKGEVEKIPDYLGDFYETQGEILIDTIIQEKGKVRAYLTTKPGYTLPSIGWYSIEVFFLHQIFAGTSSVQLLDNGVVVNEIELEGFKPKDNNTLLKIKWLNRIDECENKNPVNKNRLREFSTSF</sequence>
<dbReference type="GO" id="GO:0006747">
    <property type="term" value="P:FAD biosynthetic process"/>
    <property type="evidence" value="ECO:0007669"/>
    <property type="project" value="UniProtKB-UniPathway"/>
</dbReference>
<keyword evidence="6 13" id="KW-0808">Transferase</keyword>
<keyword evidence="10" id="KW-0067">ATP-binding</keyword>
<keyword evidence="7" id="KW-0548">Nucleotidyltransferase</keyword>
<evidence type="ECO:0000256" key="2">
    <source>
        <dbReference type="ARBA" id="ARBA00010214"/>
    </source>
</evidence>
<evidence type="ECO:0000259" key="12">
    <source>
        <dbReference type="Pfam" id="PF06574"/>
    </source>
</evidence>
<evidence type="ECO:0000256" key="10">
    <source>
        <dbReference type="ARBA" id="ARBA00022840"/>
    </source>
</evidence>
<evidence type="ECO:0000256" key="7">
    <source>
        <dbReference type="ARBA" id="ARBA00022695"/>
    </source>
</evidence>
<evidence type="ECO:0000313" key="13">
    <source>
        <dbReference type="EMBL" id="KIL45121.1"/>
    </source>
</evidence>
<keyword evidence="8" id="KW-0547">Nucleotide-binding</keyword>
<dbReference type="RefSeq" id="WP_052474791.1">
    <property type="nucleotide sequence ID" value="NZ_JXRP01000018.1"/>
</dbReference>
<proteinExistence type="inferred from homology"/>
<feature type="domain" description="FAD synthetase" evidence="12">
    <location>
        <begin position="18"/>
        <end position="168"/>
    </location>
</feature>
<dbReference type="EMBL" id="JXRP01000018">
    <property type="protein sequence ID" value="KIL45121.1"/>
    <property type="molecule type" value="Genomic_DNA"/>
</dbReference>
<evidence type="ECO:0000256" key="11">
    <source>
        <dbReference type="ARBA" id="ARBA00049494"/>
    </source>
</evidence>
<dbReference type="GO" id="GO:0005524">
    <property type="term" value="F:ATP binding"/>
    <property type="evidence" value="ECO:0007669"/>
    <property type="project" value="UniProtKB-KW"/>
</dbReference>
<dbReference type="InterPro" id="IPR014729">
    <property type="entry name" value="Rossmann-like_a/b/a_fold"/>
</dbReference>
<dbReference type="GO" id="GO:0009398">
    <property type="term" value="P:FMN biosynthetic process"/>
    <property type="evidence" value="ECO:0007669"/>
    <property type="project" value="TreeGrafter"/>
</dbReference>
<dbReference type="Gene3D" id="3.40.50.620">
    <property type="entry name" value="HUPs"/>
    <property type="match status" value="1"/>
</dbReference>
<evidence type="ECO:0000256" key="8">
    <source>
        <dbReference type="ARBA" id="ARBA00022741"/>
    </source>
</evidence>
<keyword evidence="9" id="KW-0274">FAD</keyword>
<dbReference type="GO" id="GO:0003919">
    <property type="term" value="F:FMN adenylyltransferase activity"/>
    <property type="evidence" value="ECO:0007669"/>
    <property type="project" value="UniProtKB-EC"/>
</dbReference>
<dbReference type="Pfam" id="PF06574">
    <property type="entry name" value="FAD_syn"/>
    <property type="match status" value="1"/>
</dbReference>
<dbReference type="EC" id="2.7.7.2" evidence="3"/>
<accession>A0A0C2VKZ6</accession>
<dbReference type="GO" id="GO:0009231">
    <property type="term" value="P:riboflavin biosynthetic process"/>
    <property type="evidence" value="ECO:0007669"/>
    <property type="project" value="InterPro"/>
</dbReference>
<evidence type="ECO:0000256" key="1">
    <source>
        <dbReference type="ARBA" id="ARBA00004726"/>
    </source>
</evidence>
<comment type="caution">
    <text evidence="13">The sequence shown here is derived from an EMBL/GenBank/DDBJ whole genome shotgun (WGS) entry which is preliminary data.</text>
</comment>
<name>A0A0C2VKZ6_9BACL</name>
<keyword evidence="5" id="KW-0288">FMN</keyword>
<evidence type="ECO:0000256" key="4">
    <source>
        <dbReference type="ARBA" id="ARBA00022630"/>
    </source>
</evidence>
<comment type="catalytic activity">
    <reaction evidence="11">
        <text>FMN + ATP + H(+) = FAD + diphosphate</text>
        <dbReference type="Rhea" id="RHEA:17237"/>
        <dbReference type="ChEBI" id="CHEBI:15378"/>
        <dbReference type="ChEBI" id="CHEBI:30616"/>
        <dbReference type="ChEBI" id="CHEBI:33019"/>
        <dbReference type="ChEBI" id="CHEBI:57692"/>
        <dbReference type="ChEBI" id="CHEBI:58210"/>
        <dbReference type="EC" id="2.7.7.2"/>
    </reaction>
</comment>
<gene>
    <name evidence="13" type="ORF">KP78_26650</name>
</gene>
<dbReference type="OrthoDB" id="9803667at2"/>
<keyword evidence="14" id="KW-1185">Reference proteome</keyword>
<dbReference type="PATRIC" id="fig|889306.3.peg.2678"/>
<dbReference type="AlphaFoldDB" id="A0A0C2VKZ6"/>
<dbReference type="GO" id="GO:0008531">
    <property type="term" value="F:riboflavin kinase activity"/>
    <property type="evidence" value="ECO:0007669"/>
    <property type="project" value="TreeGrafter"/>
</dbReference>
<dbReference type="InterPro" id="IPR015864">
    <property type="entry name" value="FAD_synthase"/>
</dbReference>
<evidence type="ECO:0000256" key="5">
    <source>
        <dbReference type="ARBA" id="ARBA00022643"/>
    </source>
</evidence>
<protein>
    <recommendedName>
        <fullName evidence="3">FAD synthase</fullName>
        <ecNumber evidence="3">2.7.7.2</ecNumber>
    </recommendedName>
</protein>
<dbReference type="InterPro" id="IPR023468">
    <property type="entry name" value="Riboflavin_kinase"/>
</dbReference>
<evidence type="ECO:0000313" key="14">
    <source>
        <dbReference type="Proteomes" id="UP000031938"/>
    </source>
</evidence>
<keyword evidence="13" id="KW-0418">Kinase</keyword>
<keyword evidence="4" id="KW-0285">Flavoprotein</keyword>
<evidence type="ECO:0000256" key="3">
    <source>
        <dbReference type="ARBA" id="ARBA00012393"/>
    </source>
</evidence>
<dbReference type="CDD" id="cd02064">
    <property type="entry name" value="FAD_synthetase_N"/>
    <property type="match status" value="1"/>
</dbReference>
<evidence type="ECO:0000256" key="9">
    <source>
        <dbReference type="ARBA" id="ARBA00022827"/>
    </source>
</evidence>
<dbReference type="PANTHER" id="PTHR22749">
    <property type="entry name" value="RIBOFLAVIN KINASE/FMN ADENYLYLTRANSFERASE"/>
    <property type="match status" value="1"/>
</dbReference>
<dbReference type="STRING" id="889306.KP78_26650"/>
<dbReference type="UniPathway" id="UPA00277">
    <property type="reaction ID" value="UER00407"/>
</dbReference>
<dbReference type="Proteomes" id="UP000031938">
    <property type="component" value="Unassembled WGS sequence"/>
</dbReference>
<dbReference type="FunFam" id="3.40.50.620:FF:000021">
    <property type="entry name" value="Riboflavin biosynthesis protein"/>
    <property type="match status" value="1"/>
</dbReference>
<comment type="similarity">
    <text evidence="2">Belongs to the RibF family.</text>
</comment>
<comment type="pathway">
    <text evidence="1">Cofactor biosynthesis; FAD biosynthesis; FAD from FMN: step 1/1.</text>
</comment>
<reference evidence="13 14" key="1">
    <citation type="submission" date="2015-01" db="EMBL/GenBank/DDBJ databases">
        <title>Genome sequencing of Jeotgalibacillus soli.</title>
        <authorList>
            <person name="Goh K.M."/>
            <person name="Chan K.-G."/>
            <person name="Yaakop A.S."/>
            <person name="Ee R."/>
            <person name="Gan H.M."/>
            <person name="Chan C.S."/>
        </authorList>
    </citation>
    <scope>NUCLEOTIDE SEQUENCE [LARGE SCALE GENOMIC DNA]</scope>
    <source>
        <strain evidence="13 14">P9</strain>
    </source>
</reference>
<dbReference type="SUPFAM" id="SSF52374">
    <property type="entry name" value="Nucleotidylyl transferase"/>
    <property type="match status" value="1"/>
</dbReference>